<sequence length="63" mass="6776">MRAPLLSLLADDQKHRILKHRDGEGVSPAGALPDAPLNSPRLGEDPGRRRSWLALARATASVP</sequence>
<protein>
    <submittedName>
        <fullName evidence="2">Uncharacterized protein</fullName>
    </submittedName>
</protein>
<evidence type="ECO:0000313" key="2">
    <source>
        <dbReference type="EMBL" id="NOJ81521.1"/>
    </source>
</evidence>
<evidence type="ECO:0000313" key="3">
    <source>
        <dbReference type="Proteomes" id="UP000533080"/>
    </source>
</evidence>
<organism evidence="2 3">
    <name type="scientific">Myxococcus xanthus</name>
    <dbReference type="NCBI Taxonomy" id="34"/>
    <lineage>
        <taxon>Bacteria</taxon>
        <taxon>Pseudomonadati</taxon>
        <taxon>Myxococcota</taxon>
        <taxon>Myxococcia</taxon>
        <taxon>Myxococcales</taxon>
        <taxon>Cystobacterineae</taxon>
        <taxon>Myxococcaceae</taxon>
        <taxon>Myxococcus</taxon>
    </lineage>
</organism>
<dbReference type="EMBL" id="JABFNT010000090">
    <property type="protein sequence ID" value="NOJ81521.1"/>
    <property type="molecule type" value="Genomic_DNA"/>
</dbReference>
<dbReference type="RefSeq" id="WP_171443520.1">
    <property type="nucleotide sequence ID" value="NZ_JABFNS010000098.1"/>
</dbReference>
<accession>A0A7Y4MSW8</accession>
<dbReference type="Proteomes" id="UP000533080">
    <property type="component" value="Unassembled WGS sequence"/>
</dbReference>
<proteinExistence type="predicted"/>
<reference evidence="2 3" key="1">
    <citation type="submission" date="2020-05" db="EMBL/GenBank/DDBJ databases">
        <authorList>
            <person name="Whitworth D."/>
        </authorList>
    </citation>
    <scope>NUCLEOTIDE SEQUENCE [LARGE SCALE GENOMIC DNA]</scope>
    <source>
        <strain evidence="2 3">AM005</strain>
    </source>
</reference>
<comment type="caution">
    <text evidence="2">The sequence shown here is derived from an EMBL/GenBank/DDBJ whole genome shotgun (WGS) entry which is preliminary data.</text>
</comment>
<name>A0A7Y4MSW8_MYXXA</name>
<dbReference type="AlphaFoldDB" id="A0A7Y4MSW8"/>
<gene>
    <name evidence="2" type="ORF">HNV28_24845</name>
</gene>
<evidence type="ECO:0000256" key="1">
    <source>
        <dbReference type="SAM" id="MobiDB-lite"/>
    </source>
</evidence>
<feature type="region of interest" description="Disordered" evidence="1">
    <location>
        <begin position="21"/>
        <end position="47"/>
    </location>
</feature>